<name>A0AAE1DPE2_9GAST</name>
<proteinExistence type="predicted"/>
<evidence type="ECO:0000313" key="2">
    <source>
        <dbReference type="Proteomes" id="UP001283361"/>
    </source>
</evidence>
<protein>
    <submittedName>
        <fullName evidence="1">Uncharacterized protein</fullName>
    </submittedName>
</protein>
<keyword evidence="2" id="KW-1185">Reference proteome</keyword>
<dbReference type="Proteomes" id="UP001283361">
    <property type="component" value="Unassembled WGS sequence"/>
</dbReference>
<sequence length="85" mass="9756">MMRKELWEEAGTECMQWKRGQLRRKVLSGRPLNKFVFQMAPQLGAVETVLRSTYLRPLNTDVIGKLARPLGREGNEAAEEVILSR</sequence>
<reference evidence="1" key="1">
    <citation type="journal article" date="2023" name="G3 (Bethesda)">
        <title>A reference genome for the long-term kleptoplast-retaining sea slug Elysia crispata morphotype clarki.</title>
        <authorList>
            <person name="Eastman K.E."/>
            <person name="Pendleton A.L."/>
            <person name="Shaikh M.A."/>
            <person name="Suttiyut T."/>
            <person name="Ogas R."/>
            <person name="Tomko P."/>
            <person name="Gavelis G."/>
            <person name="Widhalm J.R."/>
            <person name="Wisecaver J.H."/>
        </authorList>
    </citation>
    <scope>NUCLEOTIDE SEQUENCE</scope>
    <source>
        <strain evidence="1">ECLA1</strain>
    </source>
</reference>
<dbReference type="EMBL" id="JAWDGP010003058">
    <property type="protein sequence ID" value="KAK3777797.1"/>
    <property type="molecule type" value="Genomic_DNA"/>
</dbReference>
<gene>
    <name evidence="1" type="ORF">RRG08_038047</name>
</gene>
<organism evidence="1 2">
    <name type="scientific">Elysia crispata</name>
    <name type="common">lettuce slug</name>
    <dbReference type="NCBI Taxonomy" id="231223"/>
    <lineage>
        <taxon>Eukaryota</taxon>
        <taxon>Metazoa</taxon>
        <taxon>Spiralia</taxon>
        <taxon>Lophotrochozoa</taxon>
        <taxon>Mollusca</taxon>
        <taxon>Gastropoda</taxon>
        <taxon>Heterobranchia</taxon>
        <taxon>Euthyneura</taxon>
        <taxon>Panpulmonata</taxon>
        <taxon>Sacoglossa</taxon>
        <taxon>Placobranchoidea</taxon>
        <taxon>Plakobranchidae</taxon>
        <taxon>Elysia</taxon>
    </lineage>
</organism>
<evidence type="ECO:0000313" key="1">
    <source>
        <dbReference type="EMBL" id="KAK3777797.1"/>
    </source>
</evidence>
<comment type="caution">
    <text evidence="1">The sequence shown here is derived from an EMBL/GenBank/DDBJ whole genome shotgun (WGS) entry which is preliminary data.</text>
</comment>
<accession>A0AAE1DPE2</accession>
<dbReference type="AlphaFoldDB" id="A0AAE1DPE2"/>